<proteinExistence type="predicted"/>
<comment type="caution">
    <text evidence="1">The sequence shown here is derived from an EMBL/GenBank/DDBJ whole genome shotgun (WGS) entry which is preliminary data.</text>
</comment>
<reference evidence="1" key="2">
    <citation type="submission" date="2020-02" db="EMBL/GenBank/DDBJ databases">
        <authorList>
            <consortium name="NCBI Pathogen Detection Project"/>
        </authorList>
    </citation>
    <scope>NUCLEOTIDE SEQUENCE</scope>
    <source>
        <strain evidence="1">MA.BM_SE06/8</strain>
    </source>
</reference>
<reference evidence="1" key="1">
    <citation type="journal article" date="2018" name="Genome Biol.">
        <title>SKESA: strategic k-mer extension for scrupulous assemblies.</title>
        <authorList>
            <person name="Souvorov A."/>
            <person name="Agarwala R."/>
            <person name="Lipman D.J."/>
        </authorList>
    </citation>
    <scope>NUCLEOTIDE SEQUENCE</scope>
    <source>
        <strain evidence="1">MA.BM_SE06/8</strain>
    </source>
</reference>
<evidence type="ECO:0000313" key="1">
    <source>
        <dbReference type="EMBL" id="HAG4654643.1"/>
    </source>
</evidence>
<dbReference type="EMBL" id="DAAYKZ010000033">
    <property type="protein sequence ID" value="HAG4654643.1"/>
    <property type="molecule type" value="Genomic_DNA"/>
</dbReference>
<sequence length="24" mass="2597">MKNFFAVCIIPLVVAWSATASAKE</sequence>
<name>A0A763Z654_SALER</name>
<gene>
    <name evidence="1" type="ORF">G8382_004621</name>
</gene>
<accession>A0A763Z654</accession>
<dbReference type="AlphaFoldDB" id="A0A763Z654"/>
<organism evidence="1">
    <name type="scientific">Salmonella enterica</name>
    <name type="common">Salmonella choleraesuis</name>
    <dbReference type="NCBI Taxonomy" id="28901"/>
    <lineage>
        <taxon>Bacteria</taxon>
        <taxon>Pseudomonadati</taxon>
        <taxon>Pseudomonadota</taxon>
        <taxon>Gammaproteobacteria</taxon>
        <taxon>Enterobacterales</taxon>
        <taxon>Enterobacteriaceae</taxon>
        <taxon>Salmonella</taxon>
    </lineage>
</organism>
<feature type="non-terminal residue" evidence="1">
    <location>
        <position position="24"/>
    </location>
</feature>
<protein>
    <submittedName>
        <fullName evidence="1">Adhesin</fullName>
    </submittedName>
</protein>